<protein>
    <submittedName>
        <fullName evidence="2">Septum formation initiator family protein</fullName>
    </submittedName>
</protein>
<gene>
    <name evidence="2" type="ORF">FMM05_12770</name>
</gene>
<keyword evidence="1" id="KW-1133">Transmembrane helix</keyword>
<keyword evidence="1" id="KW-0472">Membrane</keyword>
<accession>A0A552UZ93</accession>
<keyword evidence="3" id="KW-1185">Reference proteome</keyword>
<evidence type="ECO:0000313" key="3">
    <source>
        <dbReference type="Proteomes" id="UP000320643"/>
    </source>
</evidence>
<proteinExistence type="predicted"/>
<evidence type="ECO:0000256" key="1">
    <source>
        <dbReference type="SAM" id="Phobius"/>
    </source>
</evidence>
<organism evidence="2 3">
    <name type="scientific">Flavobacterium zepuense</name>
    <dbReference type="NCBI Taxonomy" id="2593302"/>
    <lineage>
        <taxon>Bacteria</taxon>
        <taxon>Pseudomonadati</taxon>
        <taxon>Bacteroidota</taxon>
        <taxon>Flavobacteriia</taxon>
        <taxon>Flavobacteriales</taxon>
        <taxon>Flavobacteriaceae</taxon>
        <taxon>Flavobacterium</taxon>
    </lineage>
</organism>
<dbReference type="AlphaFoldDB" id="A0A552UZ93"/>
<evidence type="ECO:0000313" key="2">
    <source>
        <dbReference type="EMBL" id="TRW23528.1"/>
    </source>
</evidence>
<dbReference type="EMBL" id="VJVZ01000008">
    <property type="protein sequence ID" value="TRW23528.1"/>
    <property type="molecule type" value="Genomic_DNA"/>
</dbReference>
<dbReference type="Pfam" id="PF04977">
    <property type="entry name" value="DivIC"/>
    <property type="match status" value="1"/>
</dbReference>
<name>A0A552UZ93_9FLAO</name>
<dbReference type="Proteomes" id="UP000320643">
    <property type="component" value="Unassembled WGS sequence"/>
</dbReference>
<comment type="caution">
    <text evidence="2">The sequence shown here is derived from an EMBL/GenBank/DDBJ whole genome shotgun (WGS) entry which is preliminary data.</text>
</comment>
<dbReference type="OrthoDB" id="1467719at2"/>
<sequence>MKLRKIMSRYPVLNFLSNRYVLVIIFVIVWMTFLDNYSYFEHQVLNNEIQELEDNKQYYIQEIKKDSTSIKQLKNTDQTEKYAREKYYMKRENEDIYIIEFEEDAPADEDSTSL</sequence>
<dbReference type="RefSeq" id="WP_143373785.1">
    <property type="nucleotide sequence ID" value="NZ_VJVZ01000008.1"/>
</dbReference>
<dbReference type="InterPro" id="IPR007060">
    <property type="entry name" value="FtsL/DivIC"/>
</dbReference>
<reference evidence="2 3" key="1">
    <citation type="submission" date="2019-07" db="EMBL/GenBank/DDBJ databases">
        <title>Flavobacterium sp. nov., isolated from glacier ice.</title>
        <authorList>
            <person name="Liu Q."/>
            <person name="Xin Y.-H."/>
        </authorList>
    </citation>
    <scope>NUCLEOTIDE SEQUENCE [LARGE SCALE GENOMIC DNA]</scope>
    <source>
        <strain evidence="2 3">ZT4R6</strain>
    </source>
</reference>
<feature type="transmembrane region" description="Helical" evidence="1">
    <location>
        <begin position="20"/>
        <end position="40"/>
    </location>
</feature>
<keyword evidence="1" id="KW-0812">Transmembrane</keyword>